<dbReference type="Proteomes" id="UP000002640">
    <property type="component" value="Unassembled WGS sequence"/>
</dbReference>
<dbReference type="KEGG" id="psoj:PHYSODRAFT_359708"/>
<accession>G4ZAK1</accession>
<dbReference type="EMBL" id="JH159153">
    <property type="protein sequence ID" value="EGZ19198.1"/>
    <property type="molecule type" value="Genomic_DNA"/>
</dbReference>
<sequence length="978" mass="109423">MDTEPACGVGGASAGGARGVGAAAAVVDARDRVSAIVALVVRNHLSFAIPSFDTPSSGWERMHRSLHLRRLSAAAARPVWRASRSSSSSASRAALTVLTCSSSLQNSRRSGVPPVARSFASISSSDAPSDLPAAAEVSTAAPLTEEQRESVVALLKTRCNALYDDNEAYVASDEALSLWFRNVQTLLSQYEPAQLRDEVRRAYESGVAITSKQRQFELATALTQQMQAQGFLPTERTRQILIRNVALQLRSGPRQTPVDDLRALLSDVSDDQWEREIMRIVEREERPLQLKTEKEFALFHKRLIAGIEAQLDDYERALGLPKGSKELKMKRSTVPYNEALRVYADNGVTFSRMLQLMVARDLVVDVETYEALLLGARWNEIPATLGQLLESKFVNELASTSSEEASEHVRAIWINTMKAVVHSSTERFSSLSASVYKRDVDQLRKVFLFVDKKLSSAFPKFSFATTEQYDEVYTMRVKAAASCGLIAPVKRILDEYVESALSAGEGEKPALSKEPFLAALEIFPWSLVDVLTISREGALARAEERDVATSPRVIEMRTMYERVMRRLTKAEKSIEEIKRKVNSEDAKLDEEELRELLNQQNLANSMVEQESRRTTSFERRLNNARVLKANQVLMKEYLQRGDRTVDYVLSKLVDAGYDVEHDLDVSTKLMEQYMVSARRLDKRLTQRQKHASLHMMSRVFKQVNLVSSAVRSGTLDPQDPKTREKLVQFFDHAVCAAVRFWCEEETDALVRQQQRLLGTQQLAQREYDQLIFQRVTSLDVRGAHSLLQEMHNAGMKPSQEAIHRIALGLLHQADGQSYVVDDVKEDTSEEVGEATTETAEEALDSEVFSLLNASDREAIEKELELSGALKLEGDDDKLSAESAAAARTLLLGSDAPVTIEDLIGFLQDWYNLYGVEPLGKTVVPVLARLLDANNFPEFRRLLQILESMQGGLTPATQIWLEKRLDQLGGKTLDDFRLN</sequence>
<dbReference type="AlphaFoldDB" id="G4ZAK1"/>
<evidence type="ECO:0000256" key="1">
    <source>
        <dbReference type="SAM" id="Coils"/>
    </source>
</evidence>
<keyword evidence="3" id="KW-1185">Reference proteome</keyword>
<keyword evidence="1" id="KW-0175">Coiled coil</keyword>
<evidence type="ECO:0000313" key="3">
    <source>
        <dbReference type="Proteomes" id="UP000002640"/>
    </source>
</evidence>
<organism evidence="2 3">
    <name type="scientific">Phytophthora sojae (strain P6497)</name>
    <name type="common">Soybean stem and root rot agent</name>
    <name type="synonym">Phytophthora megasperma f. sp. glycines</name>
    <dbReference type="NCBI Taxonomy" id="1094619"/>
    <lineage>
        <taxon>Eukaryota</taxon>
        <taxon>Sar</taxon>
        <taxon>Stramenopiles</taxon>
        <taxon>Oomycota</taxon>
        <taxon>Peronosporomycetes</taxon>
        <taxon>Peronosporales</taxon>
        <taxon>Peronosporaceae</taxon>
        <taxon>Phytophthora</taxon>
    </lineage>
</organism>
<dbReference type="GeneID" id="20650069"/>
<name>G4ZAK1_PHYSP</name>
<reference evidence="2 3" key="1">
    <citation type="journal article" date="2006" name="Science">
        <title>Phytophthora genome sequences uncover evolutionary origins and mechanisms of pathogenesis.</title>
        <authorList>
            <person name="Tyler B.M."/>
            <person name="Tripathy S."/>
            <person name="Zhang X."/>
            <person name="Dehal P."/>
            <person name="Jiang R.H."/>
            <person name="Aerts A."/>
            <person name="Arredondo F.D."/>
            <person name="Baxter L."/>
            <person name="Bensasson D."/>
            <person name="Beynon J.L."/>
            <person name="Chapman J."/>
            <person name="Damasceno C.M."/>
            <person name="Dorrance A.E."/>
            <person name="Dou D."/>
            <person name="Dickerman A.W."/>
            <person name="Dubchak I.L."/>
            <person name="Garbelotto M."/>
            <person name="Gijzen M."/>
            <person name="Gordon S.G."/>
            <person name="Govers F."/>
            <person name="Grunwald N.J."/>
            <person name="Huang W."/>
            <person name="Ivors K.L."/>
            <person name="Jones R.W."/>
            <person name="Kamoun S."/>
            <person name="Krampis K."/>
            <person name="Lamour K.H."/>
            <person name="Lee M.K."/>
            <person name="McDonald W.H."/>
            <person name="Medina M."/>
            <person name="Meijer H.J."/>
            <person name="Nordberg E.K."/>
            <person name="Maclean D.J."/>
            <person name="Ospina-Giraldo M.D."/>
            <person name="Morris P.F."/>
            <person name="Phuntumart V."/>
            <person name="Putnam N.H."/>
            <person name="Rash S."/>
            <person name="Rose J.K."/>
            <person name="Sakihama Y."/>
            <person name="Salamov A.A."/>
            <person name="Savidor A."/>
            <person name="Scheuring C.F."/>
            <person name="Smith B.M."/>
            <person name="Sobral B.W."/>
            <person name="Terry A."/>
            <person name="Torto-Alalibo T.A."/>
            <person name="Win J."/>
            <person name="Xu Z."/>
            <person name="Zhang H."/>
            <person name="Grigoriev I.V."/>
            <person name="Rokhsar D.S."/>
            <person name="Boore J.L."/>
        </authorList>
    </citation>
    <scope>NUCLEOTIDE SEQUENCE [LARGE SCALE GENOMIC DNA]</scope>
    <source>
        <strain evidence="2 3">P6497</strain>
    </source>
</reference>
<gene>
    <name evidence="2" type="ORF">PHYSODRAFT_359708</name>
</gene>
<protein>
    <submittedName>
        <fullName evidence="2">Uncharacterized protein</fullName>
    </submittedName>
</protein>
<proteinExistence type="predicted"/>
<evidence type="ECO:0000313" key="2">
    <source>
        <dbReference type="EMBL" id="EGZ19198.1"/>
    </source>
</evidence>
<dbReference type="RefSeq" id="XP_009521915.1">
    <property type="nucleotide sequence ID" value="XM_009523620.1"/>
</dbReference>
<dbReference type="OMA" id="KLMEQYM"/>
<feature type="coiled-coil region" evidence="1">
    <location>
        <begin position="560"/>
        <end position="610"/>
    </location>
</feature>
<dbReference type="InParanoid" id="G4ZAK1"/>